<dbReference type="AlphaFoldDB" id="A0A4R6VBD9"/>
<feature type="binding site" evidence="8">
    <location>
        <position position="66"/>
    </location>
    <ligand>
        <name>ATP</name>
        <dbReference type="ChEBI" id="CHEBI:30616"/>
    </ligand>
</feature>
<dbReference type="Gene3D" id="3.40.50.300">
    <property type="entry name" value="P-loop containing nucleotide triphosphate hydrolases"/>
    <property type="match status" value="1"/>
</dbReference>
<comment type="function">
    <text evidence="8">Catalyzes a mechanistically unusual reaction, the ATP-dependent insertion of CO2 between the N7 and N8 nitrogen atoms of 7,8-diaminopelargonic acid (DAPA, also called 7,8-diammoniononanoate) to form a ureido ring.</text>
</comment>
<reference evidence="9 10" key="1">
    <citation type="submission" date="2019-03" db="EMBL/GenBank/DDBJ databases">
        <title>Genomic Encyclopedia of Type Strains, Phase IV (KMG-IV): sequencing the most valuable type-strain genomes for metagenomic binning, comparative biology and taxonomic classification.</title>
        <authorList>
            <person name="Goeker M."/>
        </authorList>
    </citation>
    <scope>NUCLEOTIDE SEQUENCE [LARGE SCALE GENOMIC DNA]</scope>
    <source>
        <strain evidence="9 10">DSM 28403</strain>
    </source>
</reference>
<evidence type="ECO:0000256" key="5">
    <source>
        <dbReference type="ARBA" id="ARBA00022756"/>
    </source>
</evidence>
<feature type="active site" evidence="8">
    <location>
        <position position="37"/>
    </location>
</feature>
<evidence type="ECO:0000256" key="1">
    <source>
        <dbReference type="ARBA" id="ARBA00022490"/>
    </source>
</evidence>
<keyword evidence="4 8" id="KW-0547">Nucleotide-binding</keyword>
<sequence>MSAFFVTGTDTSVGKTVSCRAIIQAMQNAGIKIVGYKPIACGQDEPVYVDVLEEQQDDYGKADNRDVLVLLNSSNEKVTYQDINSYTFDHTMPMLSMGNNAARIRIEKINGDLKRLTSAYQSVLVEGSFGWLTPMNKDYTFAEWVAAQNMPVVLVVGIKEGCINHALLSVQSIENMGLPLLGWVANRINPGLSHYSQIIEELSMRIDAPLLGQIPYLHKPEEQDLARYITDIERLTYMKTELLK</sequence>
<comment type="pathway">
    <text evidence="8">Cofactor biosynthesis; biotin biosynthesis; biotin from 7,8-diaminononanoate: step 1/2.</text>
</comment>
<feature type="binding site" evidence="8">
    <location>
        <position position="222"/>
    </location>
    <ligand>
        <name>ATP</name>
        <dbReference type="ChEBI" id="CHEBI:30616"/>
    </ligand>
</feature>
<keyword evidence="2 8" id="KW-0436">Ligase</keyword>
<dbReference type="EC" id="6.3.3.3" evidence="8"/>
<keyword evidence="5 8" id="KW-0093">Biotin biosynthesis</keyword>
<dbReference type="RefSeq" id="WP_133544934.1">
    <property type="nucleotide sequence ID" value="NZ_SNYQ01000005.1"/>
</dbReference>
<evidence type="ECO:0000256" key="6">
    <source>
        <dbReference type="ARBA" id="ARBA00022840"/>
    </source>
</evidence>
<accession>A0A4R6VBD9</accession>
<comment type="catalytic activity">
    <reaction evidence="8">
        <text>(7R,8S)-7,8-diammoniononanoate + CO2 + ATP = (4R,5S)-dethiobiotin + ADP + phosphate + 3 H(+)</text>
        <dbReference type="Rhea" id="RHEA:15805"/>
        <dbReference type="ChEBI" id="CHEBI:15378"/>
        <dbReference type="ChEBI" id="CHEBI:16526"/>
        <dbReference type="ChEBI" id="CHEBI:30616"/>
        <dbReference type="ChEBI" id="CHEBI:43474"/>
        <dbReference type="ChEBI" id="CHEBI:149469"/>
        <dbReference type="ChEBI" id="CHEBI:149473"/>
        <dbReference type="ChEBI" id="CHEBI:456216"/>
        <dbReference type="EC" id="6.3.3.3"/>
    </reaction>
</comment>
<dbReference type="CDD" id="cd03109">
    <property type="entry name" value="DTBS"/>
    <property type="match status" value="1"/>
</dbReference>
<comment type="subunit">
    <text evidence="8">Homodimer.</text>
</comment>
<evidence type="ECO:0000256" key="8">
    <source>
        <dbReference type="HAMAP-Rule" id="MF_00336"/>
    </source>
</evidence>
<feature type="binding site" evidence="8">
    <location>
        <position position="16"/>
    </location>
    <ligand>
        <name>Mg(2+)</name>
        <dbReference type="ChEBI" id="CHEBI:18420"/>
    </ligand>
</feature>
<dbReference type="Proteomes" id="UP000295657">
    <property type="component" value="Unassembled WGS sequence"/>
</dbReference>
<dbReference type="EMBL" id="SNYQ01000005">
    <property type="protein sequence ID" value="TDQ57378.1"/>
    <property type="molecule type" value="Genomic_DNA"/>
</dbReference>
<evidence type="ECO:0000256" key="4">
    <source>
        <dbReference type="ARBA" id="ARBA00022741"/>
    </source>
</evidence>
<comment type="subcellular location">
    <subcellularLocation>
        <location evidence="8">Cytoplasm</location>
    </subcellularLocation>
</comment>
<dbReference type="GO" id="GO:0042803">
    <property type="term" value="F:protein homodimerization activity"/>
    <property type="evidence" value="ECO:0007669"/>
    <property type="project" value="UniProtKB-ARBA"/>
</dbReference>
<dbReference type="NCBIfam" id="TIGR00347">
    <property type="entry name" value="bioD"/>
    <property type="match status" value="1"/>
</dbReference>
<keyword evidence="1 8" id="KW-0963">Cytoplasm</keyword>
<feature type="binding site" evidence="8">
    <location>
        <position position="126"/>
    </location>
    <ligand>
        <name>Mg(2+)</name>
        <dbReference type="ChEBI" id="CHEBI:18420"/>
    </ligand>
</feature>
<keyword evidence="10" id="KW-1185">Reference proteome</keyword>
<keyword evidence="6 8" id="KW-0067">ATP-binding</keyword>
<feature type="binding site" evidence="8">
    <location>
        <begin position="215"/>
        <end position="217"/>
    </location>
    <ligand>
        <name>ATP</name>
        <dbReference type="ChEBI" id="CHEBI:30616"/>
    </ligand>
</feature>
<dbReference type="GO" id="GO:0005524">
    <property type="term" value="F:ATP binding"/>
    <property type="evidence" value="ECO:0007669"/>
    <property type="project" value="UniProtKB-UniRule"/>
</dbReference>
<dbReference type="PANTHER" id="PTHR43210">
    <property type="entry name" value="DETHIOBIOTIN SYNTHETASE"/>
    <property type="match status" value="1"/>
</dbReference>
<name>A0A4R6VBD9_9PAST</name>
<dbReference type="GO" id="GO:0004141">
    <property type="term" value="F:dethiobiotin synthase activity"/>
    <property type="evidence" value="ECO:0007669"/>
    <property type="project" value="UniProtKB-UniRule"/>
</dbReference>
<dbReference type="FunFam" id="3.40.50.300:FF:000292">
    <property type="entry name" value="ATP-dependent dethiobiotin synthetase BioD"/>
    <property type="match status" value="1"/>
</dbReference>
<dbReference type="HAMAP" id="MF_00336">
    <property type="entry name" value="BioD"/>
    <property type="match status" value="1"/>
</dbReference>
<dbReference type="GO" id="GO:0000287">
    <property type="term" value="F:magnesium ion binding"/>
    <property type="evidence" value="ECO:0007669"/>
    <property type="project" value="UniProtKB-UniRule"/>
</dbReference>
<dbReference type="UniPathway" id="UPA00078">
    <property type="reaction ID" value="UER00161"/>
</dbReference>
<dbReference type="PIRSF" id="PIRSF006755">
    <property type="entry name" value="DTB_synth"/>
    <property type="match status" value="1"/>
</dbReference>
<organism evidence="9 10">
    <name type="scientific">Mesocricetibacter intestinalis</name>
    <dbReference type="NCBI Taxonomy" id="1521930"/>
    <lineage>
        <taxon>Bacteria</taxon>
        <taxon>Pseudomonadati</taxon>
        <taxon>Pseudomonadota</taxon>
        <taxon>Gammaproteobacteria</taxon>
        <taxon>Pasteurellales</taxon>
        <taxon>Pasteurellaceae</taxon>
        <taxon>Mesocricetibacter</taxon>
    </lineage>
</organism>
<comment type="caution">
    <text evidence="8">Lacks conserved residue(s) required for the propagation of feature annotation.</text>
</comment>
<comment type="caution">
    <text evidence="9">The sequence shown here is derived from an EMBL/GenBank/DDBJ whole genome shotgun (WGS) entry which is preliminary data.</text>
</comment>
<dbReference type="GO" id="GO:0005829">
    <property type="term" value="C:cytosol"/>
    <property type="evidence" value="ECO:0007669"/>
    <property type="project" value="TreeGrafter"/>
</dbReference>
<dbReference type="Pfam" id="PF13500">
    <property type="entry name" value="AAA_26"/>
    <property type="match status" value="1"/>
</dbReference>
<dbReference type="InterPro" id="IPR027417">
    <property type="entry name" value="P-loop_NTPase"/>
</dbReference>
<dbReference type="SUPFAM" id="SSF52540">
    <property type="entry name" value="P-loop containing nucleoside triphosphate hydrolases"/>
    <property type="match status" value="1"/>
</dbReference>
<dbReference type="PANTHER" id="PTHR43210:SF5">
    <property type="entry name" value="DETHIOBIOTIN SYNTHETASE"/>
    <property type="match status" value="1"/>
</dbReference>
<evidence type="ECO:0000256" key="7">
    <source>
        <dbReference type="ARBA" id="ARBA00022842"/>
    </source>
</evidence>
<evidence type="ECO:0000256" key="3">
    <source>
        <dbReference type="ARBA" id="ARBA00022723"/>
    </source>
</evidence>
<evidence type="ECO:0000313" key="9">
    <source>
        <dbReference type="EMBL" id="TDQ57378.1"/>
    </source>
</evidence>
<evidence type="ECO:0000313" key="10">
    <source>
        <dbReference type="Proteomes" id="UP000295657"/>
    </source>
</evidence>
<comment type="similarity">
    <text evidence="8">Belongs to the dethiobiotin synthetase family.</text>
</comment>
<keyword evidence="3 8" id="KW-0479">Metal-binding</keyword>
<dbReference type="InterPro" id="IPR004472">
    <property type="entry name" value="DTB_synth_BioD"/>
</dbReference>
<dbReference type="OrthoDB" id="9802097at2"/>
<gene>
    <name evidence="8" type="primary">bioD</name>
    <name evidence="9" type="ORF">EDC45_1438</name>
</gene>
<feature type="binding site" evidence="8">
    <location>
        <position position="66"/>
    </location>
    <ligand>
        <name>Mg(2+)</name>
        <dbReference type="ChEBI" id="CHEBI:18420"/>
    </ligand>
</feature>
<dbReference type="GO" id="GO:0009102">
    <property type="term" value="P:biotin biosynthetic process"/>
    <property type="evidence" value="ECO:0007669"/>
    <property type="project" value="UniProtKB-UniRule"/>
</dbReference>
<feature type="binding site" evidence="8">
    <location>
        <begin position="186"/>
        <end position="187"/>
    </location>
    <ligand>
        <name>ATP</name>
        <dbReference type="ChEBI" id="CHEBI:30616"/>
    </ligand>
</feature>
<comment type="cofactor">
    <cofactor evidence="8">
        <name>Mg(2+)</name>
        <dbReference type="ChEBI" id="CHEBI:18420"/>
    </cofactor>
</comment>
<proteinExistence type="inferred from homology"/>
<feature type="binding site" evidence="8">
    <location>
        <begin position="12"/>
        <end position="17"/>
    </location>
    <ligand>
        <name>ATP</name>
        <dbReference type="ChEBI" id="CHEBI:30616"/>
    </ligand>
</feature>
<keyword evidence="7 8" id="KW-0460">Magnesium</keyword>
<protein>
    <recommendedName>
        <fullName evidence="8">ATP-dependent dethiobiotin synthetase BioD</fullName>
        <ecNumber evidence="8">6.3.3.3</ecNumber>
    </recommendedName>
    <alternativeName>
        <fullName evidence="8">DTB synthetase</fullName>
        <shortName evidence="8">DTBS</shortName>
    </alternativeName>
    <alternativeName>
        <fullName evidence="8">Dethiobiotin synthase</fullName>
    </alternativeName>
</protein>
<evidence type="ECO:0000256" key="2">
    <source>
        <dbReference type="ARBA" id="ARBA00022598"/>
    </source>
</evidence>